<dbReference type="GO" id="GO:0032587">
    <property type="term" value="C:ruffle membrane"/>
    <property type="evidence" value="ECO:0007669"/>
    <property type="project" value="TreeGrafter"/>
</dbReference>
<evidence type="ECO:0000256" key="7">
    <source>
        <dbReference type="ARBA" id="ARBA00022833"/>
    </source>
</evidence>
<dbReference type="PANTHER" id="PTHR13944:SF20">
    <property type="entry name" value="RHO GUANINE NUCLEOTIDE EXCHANGE FACTOR 2"/>
    <property type="match status" value="1"/>
</dbReference>
<dbReference type="SMART" id="SM00325">
    <property type="entry name" value="RhoGEF"/>
    <property type="match status" value="1"/>
</dbReference>
<proteinExistence type="predicted"/>
<sequence length="1176" mass="132266">MGPEDLPGLMDTMQSTRPPSTHPSFSSFSPPHCSPLMCPGVVTLRSSASGHLSQVDPWRRHSWEPGAVAVGCSPNDTRSVSLEDLDPDEMSLVLNGALRSKRAREIRRSVTQASLTSLTEEEVGGEHPEHHRSALEEQSSQMHGCSASAPSLCMMQQGPRSCTPRPRSYCLESSSYQRISGSSQSIDSECSSLGFDTDRAQTKATADDNHDDATGNRLEKTLSFLRKMTPNRKRIFFRCPTDAKDIAMSRVADLSKVRQERMREISLRNKEKERMREREREAREREARYSNGHLFNSLTVSGTTLCSACNKSITAKEALSCPTCNVTIHNRCRDTLPNCVKMKQKQQKLALMRNNTAYQNVTLRNKVHLKERPNSAIYPSDSLRQSLLGSRRGRSSLLLSKSVSTNNIAGTLNDDSPLGLRRILSQSTDSLNFRSRTMSMESLNDEGEGYFTSLLEDLEFECRDFEADSWSMAVDSSYLQTHRKDVIKRQDVIYELIQTELHHVRTLRIMDGVFRRGFLDEVQLEPGIVHALFPCLERLLTIHTHFLSQLLARRTHSLQPDSANNFTISQISDFSGQSAEEMLKTYSEFCSRHIKAVKLYKELLARDKRLQLFIRRVSRGPLLRRHGFQECILLVTQRITKYPVLLQRILDNTKDNPEEAAGLSQAVSCIRELLSSVDQQVLELERTQRLQEIRSRFDPRAEAKLRSGALFRPAELPRRQLIHEGTLLWKTPSSRLKDVLVLLMTDILVFLQEKDQRFSFAGLDKSAVVSLQSLLVRDIANQERGLFLISSESSPPEMYELYAASKEDRNTWIRFIQQTISSCPSREEFPLIETEDKALLRRLKADIQQKDSEVLELLQERVTLFSDLAEVMGGFEVMLPSCSRNLFRAESPQAPRGEQLLTQAITEVDRLTELLLGSSFEVLLSSSSNGHHNHTGALLINGQEVLINGSQENQANQDGNGNQMEDKTPSEEVSQRLVNLSAQLHTLQAVVIRQDSILELCLRENPVTSVSSGARTVRSLSRDSGSDMGSLGDLALLQRQHSLLQEELVRLRGADGKLRESERARATLEKQLRDLKTSSGSLAENAGSKGSQTKSDRRESDTDPNTDTPLASQESMDQSDGLQECSDVEVDVISDDDEDEVDSRVSQRSESPRDLQDIPEESESAADPREREASNC</sequence>
<dbReference type="PROSITE" id="PS50003">
    <property type="entry name" value="PH_DOMAIN"/>
    <property type="match status" value="1"/>
</dbReference>
<evidence type="ECO:0000256" key="6">
    <source>
        <dbReference type="ARBA" id="ARBA00022771"/>
    </source>
</evidence>
<evidence type="ECO:0000256" key="2">
    <source>
        <dbReference type="ARBA" id="ARBA00022490"/>
    </source>
</evidence>
<dbReference type="Pfam" id="PF00621">
    <property type="entry name" value="RhoGEF"/>
    <property type="match status" value="1"/>
</dbReference>
<keyword evidence="6" id="KW-0863">Zinc-finger</keyword>
<keyword evidence="2" id="KW-0963">Cytoplasm</keyword>
<keyword evidence="5" id="KW-0479">Metal-binding</keyword>
<evidence type="ECO:0000256" key="3">
    <source>
        <dbReference type="ARBA" id="ARBA00022553"/>
    </source>
</evidence>
<dbReference type="Gene3D" id="1.20.900.10">
    <property type="entry name" value="Dbl homology (DH) domain"/>
    <property type="match status" value="1"/>
</dbReference>
<dbReference type="GO" id="GO:0035023">
    <property type="term" value="P:regulation of Rho protein signal transduction"/>
    <property type="evidence" value="ECO:0007669"/>
    <property type="project" value="TreeGrafter"/>
</dbReference>
<dbReference type="Proteomes" id="UP000316079">
    <property type="component" value="Unassembled WGS sequence"/>
</dbReference>
<dbReference type="CDD" id="cd20877">
    <property type="entry name" value="C1_ARHGEF2"/>
    <property type="match status" value="1"/>
</dbReference>
<dbReference type="SUPFAM" id="SSF50729">
    <property type="entry name" value="PH domain-like"/>
    <property type="match status" value="1"/>
</dbReference>
<dbReference type="OrthoDB" id="28045at2759"/>
<evidence type="ECO:0000313" key="14">
    <source>
        <dbReference type="Proteomes" id="UP000316079"/>
    </source>
</evidence>
<dbReference type="FunFam" id="1.20.900.10:FF:000004">
    <property type="entry name" value="Rho guanine nucleotide exchange factor 2"/>
    <property type="match status" value="1"/>
</dbReference>
<dbReference type="Pfam" id="PF00130">
    <property type="entry name" value="C1_1"/>
    <property type="match status" value="1"/>
</dbReference>
<dbReference type="CDD" id="cd00160">
    <property type="entry name" value="RhoGEF"/>
    <property type="match status" value="1"/>
</dbReference>
<dbReference type="InterPro" id="IPR001849">
    <property type="entry name" value="PH_domain"/>
</dbReference>
<feature type="domain" description="DH" evidence="11">
    <location>
        <begin position="488"/>
        <end position="680"/>
    </location>
</feature>
<evidence type="ECO:0000259" key="11">
    <source>
        <dbReference type="PROSITE" id="PS50010"/>
    </source>
</evidence>
<dbReference type="GO" id="GO:0000902">
    <property type="term" value="P:cell morphogenesis"/>
    <property type="evidence" value="ECO:0007669"/>
    <property type="project" value="TreeGrafter"/>
</dbReference>
<dbReference type="STRING" id="623744.A0A553N003"/>
<organism evidence="13 14">
    <name type="scientific">Danionella cerebrum</name>
    <dbReference type="NCBI Taxonomy" id="2873325"/>
    <lineage>
        <taxon>Eukaryota</taxon>
        <taxon>Metazoa</taxon>
        <taxon>Chordata</taxon>
        <taxon>Craniata</taxon>
        <taxon>Vertebrata</taxon>
        <taxon>Euteleostomi</taxon>
        <taxon>Actinopterygii</taxon>
        <taxon>Neopterygii</taxon>
        <taxon>Teleostei</taxon>
        <taxon>Ostariophysi</taxon>
        <taxon>Cypriniformes</taxon>
        <taxon>Danionidae</taxon>
        <taxon>Danioninae</taxon>
        <taxon>Danionella</taxon>
    </lineage>
</organism>
<reference evidence="13 14" key="1">
    <citation type="journal article" date="2019" name="Sci. Data">
        <title>Hybrid genome assembly and annotation of Danionella translucida.</title>
        <authorList>
            <person name="Kadobianskyi M."/>
            <person name="Schulze L."/>
            <person name="Schuelke M."/>
            <person name="Judkewitz B."/>
        </authorList>
    </citation>
    <scope>NUCLEOTIDE SEQUENCE [LARGE SCALE GENOMIC DNA]</scope>
    <source>
        <strain evidence="13 14">Bolton</strain>
    </source>
</reference>
<keyword evidence="4" id="KW-0344">Guanine-nucleotide releasing factor</keyword>
<feature type="compositionally biased region" description="Basic and acidic residues" evidence="9">
    <location>
        <begin position="1142"/>
        <end position="1156"/>
    </location>
</feature>
<feature type="compositionally biased region" description="Polar residues" evidence="9">
    <location>
        <begin position="1077"/>
        <end position="1093"/>
    </location>
</feature>
<feature type="domain" description="Phorbol-ester/DAG-type" evidence="12">
    <location>
        <begin position="292"/>
        <end position="339"/>
    </location>
</feature>
<evidence type="ECO:0000256" key="8">
    <source>
        <dbReference type="ARBA" id="ARBA00023054"/>
    </source>
</evidence>
<feature type="compositionally biased region" description="Basic and acidic residues" evidence="9">
    <location>
        <begin position="964"/>
        <end position="974"/>
    </location>
</feature>
<dbReference type="Gene3D" id="3.30.60.20">
    <property type="match status" value="1"/>
</dbReference>
<keyword evidence="8" id="KW-0175">Coiled coil</keyword>
<dbReference type="GO" id="GO:0005856">
    <property type="term" value="C:cytoskeleton"/>
    <property type="evidence" value="ECO:0007669"/>
    <property type="project" value="TreeGrafter"/>
</dbReference>
<feature type="domain" description="PH" evidence="10">
    <location>
        <begin position="720"/>
        <end position="821"/>
    </location>
</feature>
<evidence type="ECO:0000313" key="13">
    <source>
        <dbReference type="EMBL" id="TRY58752.1"/>
    </source>
</evidence>
<evidence type="ECO:0000256" key="9">
    <source>
        <dbReference type="SAM" id="MobiDB-lite"/>
    </source>
</evidence>
<keyword evidence="3" id="KW-0597">Phosphoprotein</keyword>
<dbReference type="Gene3D" id="2.30.29.30">
    <property type="entry name" value="Pleckstrin-homology domain (PH domain)/Phosphotyrosine-binding domain (PTB)"/>
    <property type="match status" value="1"/>
</dbReference>
<dbReference type="GO" id="GO:0008017">
    <property type="term" value="F:microtubule binding"/>
    <property type="evidence" value="ECO:0007669"/>
    <property type="project" value="TreeGrafter"/>
</dbReference>
<dbReference type="GO" id="GO:0045666">
    <property type="term" value="P:positive regulation of neuron differentiation"/>
    <property type="evidence" value="ECO:0007669"/>
    <property type="project" value="TreeGrafter"/>
</dbReference>
<dbReference type="SMART" id="SM00109">
    <property type="entry name" value="C1"/>
    <property type="match status" value="1"/>
</dbReference>
<evidence type="ECO:0000256" key="1">
    <source>
        <dbReference type="ARBA" id="ARBA00004496"/>
    </source>
</evidence>
<dbReference type="SUPFAM" id="SSF57889">
    <property type="entry name" value="Cysteine-rich domain"/>
    <property type="match status" value="1"/>
</dbReference>
<dbReference type="InterPro" id="IPR046349">
    <property type="entry name" value="C1-like_sf"/>
</dbReference>
<keyword evidence="7" id="KW-0862">Zinc</keyword>
<dbReference type="GO" id="GO:0008270">
    <property type="term" value="F:zinc ion binding"/>
    <property type="evidence" value="ECO:0007669"/>
    <property type="project" value="UniProtKB-KW"/>
</dbReference>
<dbReference type="PROSITE" id="PS50010">
    <property type="entry name" value="DH_2"/>
    <property type="match status" value="1"/>
</dbReference>
<evidence type="ECO:0000259" key="12">
    <source>
        <dbReference type="PROSITE" id="PS50081"/>
    </source>
</evidence>
<feature type="compositionally biased region" description="Low complexity" evidence="9">
    <location>
        <begin position="15"/>
        <end position="28"/>
    </location>
</feature>
<dbReference type="InterPro" id="IPR002219">
    <property type="entry name" value="PKC_DAG/PE"/>
</dbReference>
<accession>A0A553N003</accession>
<dbReference type="InterPro" id="IPR035899">
    <property type="entry name" value="DBL_dom_sf"/>
</dbReference>
<dbReference type="InterPro" id="IPR000219">
    <property type="entry name" value="DH_dom"/>
</dbReference>
<dbReference type="PROSITE" id="PS50081">
    <property type="entry name" value="ZF_DAG_PE_2"/>
    <property type="match status" value="1"/>
</dbReference>
<name>A0A553N003_9TELE</name>
<dbReference type="GO" id="GO:0007015">
    <property type="term" value="P:actin filament organization"/>
    <property type="evidence" value="ECO:0007669"/>
    <property type="project" value="TreeGrafter"/>
</dbReference>
<evidence type="ECO:0000259" key="10">
    <source>
        <dbReference type="PROSITE" id="PS50003"/>
    </source>
</evidence>
<evidence type="ECO:0000256" key="5">
    <source>
        <dbReference type="ARBA" id="ARBA00022723"/>
    </source>
</evidence>
<dbReference type="FunFam" id="2.30.29.30:FF:000021">
    <property type="entry name" value="Rho guanine nucleotide exchange factor 2"/>
    <property type="match status" value="1"/>
</dbReference>
<dbReference type="PROSITE" id="PS00479">
    <property type="entry name" value="ZF_DAG_PE_1"/>
    <property type="match status" value="1"/>
</dbReference>
<dbReference type="GO" id="GO:0005085">
    <property type="term" value="F:guanyl-nucleotide exchange factor activity"/>
    <property type="evidence" value="ECO:0007669"/>
    <property type="project" value="UniProtKB-KW"/>
</dbReference>
<feature type="region of interest" description="Disordered" evidence="9">
    <location>
        <begin position="1"/>
        <end position="28"/>
    </location>
</feature>
<evidence type="ECO:0000256" key="4">
    <source>
        <dbReference type="ARBA" id="ARBA00022658"/>
    </source>
</evidence>
<dbReference type="PANTHER" id="PTHR13944">
    <property type="entry name" value="AGAP007712-PA"/>
    <property type="match status" value="1"/>
</dbReference>
<dbReference type="InterPro" id="IPR051632">
    <property type="entry name" value="Rho_GEF"/>
</dbReference>
<comment type="subcellular location">
    <subcellularLocation>
        <location evidence="1">Cytoplasm</location>
    </subcellularLocation>
</comment>
<feature type="compositionally biased region" description="Acidic residues" evidence="9">
    <location>
        <begin position="1126"/>
        <end position="1141"/>
    </location>
</feature>
<feature type="compositionally biased region" description="Polar residues" evidence="9">
    <location>
        <begin position="952"/>
        <end position="963"/>
    </location>
</feature>
<feature type="region of interest" description="Disordered" evidence="9">
    <location>
        <begin position="1074"/>
        <end position="1176"/>
    </location>
</feature>
<dbReference type="GO" id="GO:0005737">
    <property type="term" value="C:cytoplasm"/>
    <property type="evidence" value="ECO:0007669"/>
    <property type="project" value="UniProtKB-SubCell"/>
</dbReference>
<feature type="compositionally biased region" description="Basic and acidic residues" evidence="9">
    <location>
        <begin position="1166"/>
        <end position="1176"/>
    </location>
</feature>
<dbReference type="InterPro" id="IPR011993">
    <property type="entry name" value="PH-like_dom_sf"/>
</dbReference>
<gene>
    <name evidence="13" type="ORF">DNTS_034572</name>
</gene>
<dbReference type="EMBL" id="SRMA01027169">
    <property type="protein sequence ID" value="TRY58752.1"/>
    <property type="molecule type" value="Genomic_DNA"/>
</dbReference>
<dbReference type="Pfam" id="PF17838">
    <property type="entry name" value="PH_16"/>
    <property type="match status" value="1"/>
</dbReference>
<dbReference type="InterPro" id="IPR041020">
    <property type="entry name" value="PH_16"/>
</dbReference>
<dbReference type="SMART" id="SM00233">
    <property type="entry name" value="PH"/>
    <property type="match status" value="1"/>
</dbReference>
<dbReference type="AlphaFoldDB" id="A0A553N003"/>
<keyword evidence="14" id="KW-1185">Reference proteome</keyword>
<feature type="region of interest" description="Disordered" evidence="9">
    <location>
        <begin position="952"/>
        <end position="974"/>
    </location>
</feature>
<comment type="caution">
    <text evidence="13">The sequence shown here is derived from an EMBL/GenBank/DDBJ whole genome shotgun (WGS) entry which is preliminary data.</text>
</comment>
<dbReference type="SUPFAM" id="SSF48065">
    <property type="entry name" value="DBL homology domain (DH-domain)"/>
    <property type="match status" value="1"/>
</dbReference>
<evidence type="ECO:0008006" key="15">
    <source>
        <dbReference type="Google" id="ProtNLM"/>
    </source>
</evidence>
<protein>
    <recommendedName>
        <fullName evidence="15">Rho guanine nucleotide exchange factor 2</fullName>
    </recommendedName>
</protein>
<feature type="compositionally biased region" description="Polar residues" evidence="9">
    <location>
        <begin position="1103"/>
        <end position="1121"/>
    </location>
</feature>